<dbReference type="OrthoDB" id="9814580at2"/>
<keyword evidence="2 9" id="KW-0963">Cytoplasm</keyword>
<name>A0A1P8UKQ2_9GAMM</name>
<dbReference type="AlphaFoldDB" id="A0A1P8UKQ2"/>
<dbReference type="PANTHER" id="PTHR17490:SF18">
    <property type="entry name" value="THREONYLCARBAMOYL-AMP SYNTHASE"/>
    <property type="match status" value="1"/>
</dbReference>
<reference evidence="11 12" key="1">
    <citation type="submission" date="2017-01" db="EMBL/GenBank/DDBJ databases">
        <title>Draft sequence of Acidihalobacter ferrooxidans strain DSM 14175 (strain V8).</title>
        <authorList>
            <person name="Khaleque H.N."/>
            <person name="Ramsay J.P."/>
            <person name="Murphy R.J.T."/>
            <person name="Kaksonen A.H."/>
            <person name="Boxall N.J."/>
            <person name="Watkin E.L.J."/>
        </authorList>
    </citation>
    <scope>NUCLEOTIDE SEQUENCE [LARGE SCALE GENOMIC DNA]</scope>
    <source>
        <strain evidence="11 12">V8</strain>
    </source>
</reference>
<dbReference type="EMBL" id="CP019434">
    <property type="protein sequence ID" value="APZ44362.1"/>
    <property type="molecule type" value="Genomic_DNA"/>
</dbReference>
<comment type="similarity">
    <text evidence="9">Belongs to the SUA5 family. TsaC subfamily.</text>
</comment>
<proteinExistence type="inferred from homology"/>
<comment type="catalytic activity">
    <reaction evidence="8 9">
        <text>L-threonine + hydrogencarbonate + ATP = L-threonylcarbamoyladenylate + diphosphate + H2O</text>
        <dbReference type="Rhea" id="RHEA:36407"/>
        <dbReference type="ChEBI" id="CHEBI:15377"/>
        <dbReference type="ChEBI" id="CHEBI:17544"/>
        <dbReference type="ChEBI" id="CHEBI:30616"/>
        <dbReference type="ChEBI" id="CHEBI:33019"/>
        <dbReference type="ChEBI" id="CHEBI:57926"/>
        <dbReference type="ChEBI" id="CHEBI:73682"/>
        <dbReference type="EC" id="2.7.7.87"/>
    </reaction>
</comment>
<dbReference type="GO" id="GO:0005737">
    <property type="term" value="C:cytoplasm"/>
    <property type="evidence" value="ECO:0007669"/>
    <property type="project" value="UniProtKB-SubCell"/>
</dbReference>
<dbReference type="Proteomes" id="UP000243807">
    <property type="component" value="Chromosome"/>
</dbReference>
<dbReference type="Gene3D" id="3.90.870.10">
    <property type="entry name" value="DHBP synthase"/>
    <property type="match status" value="1"/>
</dbReference>
<keyword evidence="4 9" id="KW-0819">tRNA processing</keyword>
<evidence type="ECO:0000256" key="4">
    <source>
        <dbReference type="ARBA" id="ARBA00022694"/>
    </source>
</evidence>
<evidence type="ECO:0000313" key="11">
    <source>
        <dbReference type="EMBL" id="APZ44362.1"/>
    </source>
</evidence>
<keyword evidence="12" id="KW-1185">Reference proteome</keyword>
<evidence type="ECO:0000256" key="5">
    <source>
        <dbReference type="ARBA" id="ARBA00022695"/>
    </source>
</evidence>
<accession>A0A1P8UKQ2</accession>
<dbReference type="SUPFAM" id="SSF55821">
    <property type="entry name" value="YrdC/RibB"/>
    <property type="match status" value="1"/>
</dbReference>
<dbReference type="InterPro" id="IPR050156">
    <property type="entry name" value="TC-AMP_synthase_SUA5"/>
</dbReference>
<dbReference type="PANTHER" id="PTHR17490">
    <property type="entry name" value="SUA5"/>
    <property type="match status" value="1"/>
</dbReference>
<evidence type="ECO:0000256" key="9">
    <source>
        <dbReference type="HAMAP-Rule" id="MF_01852"/>
    </source>
</evidence>
<dbReference type="GO" id="GO:0005524">
    <property type="term" value="F:ATP binding"/>
    <property type="evidence" value="ECO:0007669"/>
    <property type="project" value="UniProtKB-UniRule"/>
</dbReference>
<evidence type="ECO:0000256" key="8">
    <source>
        <dbReference type="ARBA" id="ARBA00048366"/>
    </source>
</evidence>
<dbReference type="FunFam" id="3.90.870.10:FF:000004">
    <property type="entry name" value="Threonylcarbamoyl-AMP synthase"/>
    <property type="match status" value="1"/>
</dbReference>
<gene>
    <name evidence="9" type="primary">tsaC</name>
    <name evidence="11" type="ORF">BW247_15750</name>
</gene>
<comment type="function">
    <text evidence="9">Required for the formation of a threonylcarbamoyl group on adenosine at position 37 (t(6)A37) in tRNAs that read codons beginning with adenine. Catalyzes the conversion of L-threonine, HCO(3)(-)/CO(2) and ATP to give threonylcarbamoyl-AMP (TC-AMP) as the acyladenylate intermediate, with the release of diphosphate.</text>
</comment>
<dbReference type="InterPro" id="IPR017945">
    <property type="entry name" value="DHBP_synth_RibB-like_a/b_dom"/>
</dbReference>
<organism evidence="11 12">
    <name type="scientific">Acidihalobacter ferrooxydans</name>
    <dbReference type="NCBI Taxonomy" id="1765967"/>
    <lineage>
        <taxon>Bacteria</taxon>
        <taxon>Pseudomonadati</taxon>
        <taxon>Pseudomonadota</taxon>
        <taxon>Gammaproteobacteria</taxon>
        <taxon>Chromatiales</taxon>
        <taxon>Ectothiorhodospiraceae</taxon>
        <taxon>Acidihalobacter</taxon>
    </lineage>
</organism>
<keyword evidence="6 9" id="KW-0547">Nucleotide-binding</keyword>
<evidence type="ECO:0000256" key="3">
    <source>
        <dbReference type="ARBA" id="ARBA00022679"/>
    </source>
</evidence>
<dbReference type="InterPro" id="IPR006070">
    <property type="entry name" value="Sua5-like_dom"/>
</dbReference>
<dbReference type="EC" id="2.7.7.87" evidence="9"/>
<dbReference type="InterPro" id="IPR023535">
    <property type="entry name" value="TC-AMP_synthase"/>
</dbReference>
<dbReference type="NCBIfam" id="TIGR00057">
    <property type="entry name" value="L-threonylcarbamoyladenylate synthase"/>
    <property type="match status" value="1"/>
</dbReference>
<keyword evidence="3 9" id="KW-0808">Transferase</keyword>
<dbReference type="STRING" id="1765967.BW247_15750"/>
<dbReference type="HAMAP" id="MF_01852">
    <property type="entry name" value="TsaC"/>
    <property type="match status" value="1"/>
</dbReference>
<evidence type="ECO:0000256" key="1">
    <source>
        <dbReference type="ARBA" id="ARBA00004496"/>
    </source>
</evidence>
<evidence type="ECO:0000256" key="6">
    <source>
        <dbReference type="ARBA" id="ARBA00022741"/>
    </source>
</evidence>
<dbReference type="GO" id="GO:0002949">
    <property type="term" value="P:tRNA threonylcarbamoyladenosine modification"/>
    <property type="evidence" value="ECO:0007669"/>
    <property type="project" value="UniProtKB-UniRule"/>
</dbReference>
<sequence length="188" mass="19822">MTSPLITPAVQEAARTLRAGGLVAYPTEAVFGLGCDPRNEDALARLLALKQRPAEKGLILIAAAAVQLDDWVQPLPEQAQATVLASWPGPHTWLIPARRGVSALLRGAHDSLAVRVTDHPLAAALCRAFGGPVVSTSANPSGREPARDAARLRDLFGDAIDCYLDGPLGGRDRPSEIREALTGALLRS</sequence>
<evidence type="ECO:0000259" key="10">
    <source>
        <dbReference type="PROSITE" id="PS51163"/>
    </source>
</evidence>
<keyword evidence="5 9" id="KW-0548">Nucleotidyltransferase</keyword>
<dbReference type="RefSeq" id="WP_076838045.1">
    <property type="nucleotide sequence ID" value="NZ_CP019434.1"/>
</dbReference>
<evidence type="ECO:0000256" key="7">
    <source>
        <dbReference type="ARBA" id="ARBA00022840"/>
    </source>
</evidence>
<evidence type="ECO:0000256" key="2">
    <source>
        <dbReference type="ARBA" id="ARBA00022490"/>
    </source>
</evidence>
<dbReference type="GO" id="GO:0003725">
    <property type="term" value="F:double-stranded RNA binding"/>
    <property type="evidence" value="ECO:0007669"/>
    <property type="project" value="InterPro"/>
</dbReference>
<dbReference type="GO" id="GO:0000049">
    <property type="term" value="F:tRNA binding"/>
    <property type="evidence" value="ECO:0007669"/>
    <property type="project" value="TreeGrafter"/>
</dbReference>
<feature type="domain" description="YrdC-like" evidence="10">
    <location>
        <begin position="7"/>
        <end position="188"/>
    </location>
</feature>
<dbReference type="GO" id="GO:0006450">
    <property type="term" value="P:regulation of translational fidelity"/>
    <property type="evidence" value="ECO:0007669"/>
    <property type="project" value="TreeGrafter"/>
</dbReference>
<comment type="subcellular location">
    <subcellularLocation>
        <location evidence="1 9">Cytoplasm</location>
    </subcellularLocation>
</comment>
<dbReference type="GO" id="GO:0061710">
    <property type="term" value="F:L-threonylcarbamoyladenylate synthase"/>
    <property type="evidence" value="ECO:0007669"/>
    <property type="project" value="UniProtKB-EC"/>
</dbReference>
<dbReference type="KEGG" id="afy:BW247_15750"/>
<dbReference type="Pfam" id="PF01300">
    <property type="entry name" value="Sua5_yciO_yrdC"/>
    <property type="match status" value="1"/>
</dbReference>
<dbReference type="PROSITE" id="PS51163">
    <property type="entry name" value="YRDC"/>
    <property type="match status" value="1"/>
</dbReference>
<protein>
    <recommendedName>
        <fullName evidence="9">Threonylcarbamoyl-AMP synthase</fullName>
        <shortName evidence="9">TC-AMP synthase</shortName>
        <ecNumber evidence="9">2.7.7.87</ecNumber>
    </recommendedName>
    <alternativeName>
        <fullName evidence="9">L-threonylcarbamoyladenylate synthase</fullName>
    </alternativeName>
    <alternativeName>
        <fullName evidence="9">t(6)A37 threonylcarbamoyladenosine biosynthesis protein TsaC</fullName>
    </alternativeName>
    <alternativeName>
        <fullName evidence="9">tRNA threonylcarbamoyladenosine biosynthesis protein TsaC</fullName>
    </alternativeName>
</protein>
<keyword evidence="7 9" id="KW-0067">ATP-binding</keyword>
<evidence type="ECO:0000313" key="12">
    <source>
        <dbReference type="Proteomes" id="UP000243807"/>
    </source>
</evidence>